<feature type="transmembrane region" description="Helical" evidence="2">
    <location>
        <begin position="284"/>
        <end position="307"/>
    </location>
</feature>
<feature type="transmembrane region" description="Helical" evidence="2">
    <location>
        <begin position="12"/>
        <end position="30"/>
    </location>
</feature>
<reference evidence="3" key="1">
    <citation type="submission" date="2023-10" db="EMBL/GenBank/DDBJ databases">
        <authorList>
            <person name="Noh H."/>
        </authorList>
    </citation>
    <scope>NUCLEOTIDE SEQUENCE</scope>
    <source>
        <strain evidence="3">DUCC4014</strain>
    </source>
</reference>
<evidence type="ECO:0000313" key="4">
    <source>
        <dbReference type="Proteomes" id="UP000827549"/>
    </source>
</evidence>
<dbReference type="GeneID" id="87811770"/>
<keyword evidence="2" id="KW-0472">Membrane</keyword>
<keyword evidence="2" id="KW-1133">Transmembrane helix</keyword>
<feature type="transmembrane region" description="Helical" evidence="2">
    <location>
        <begin position="254"/>
        <end position="278"/>
    </location>
</feature>
<feature type="transmembrane region" description="Helical" evidence="2">
    <location>
        <begin position="105"/>
        <end position="127"/>
    </location>
</feature>
<protein>
    <submittedName>
        <fullName evidence="3">Uncharacterized protein</fullName>
    </submittedName>
</protein>
<feature type="transmembrane region" description="Helical" evidence="2">
    <location>
        <begin position="67"/>
        <end position="85"/>
    </location>
</feature>
<dbReference type="Proteomes" id="UP000827549">
    <property type="component" value="Chromosome 6"/>
</dbReference>
<evidence type="ECO:0000256" key="2">
    <source>
        <dbReference type="SAM" id="Phobius"/>
    </source>
</evidence>
<dbReference type="EMBL" id="CP086719">
    <property type="protein sequence ID" value="WOO85109.1"/>
    <property type="molecule type" value="Genomic_DNA"/>
</dbReference>
<evidence type="ECO:0000313" key="3">
    <source>
        <dbReference type="EMBL" id="WOO85109.1"/>
    </source>
</evidence>
<organism evidence="3 4">
    <name type="scientific">Vanrija pseudolonga</name>
    <dbReference type="NCBI Taxonomy" id="143232"/>
    <lineage>
        <taxon>Eukaryota</taxon>
        <taxon>Fungi</taxon>
        <taxon>Dikarya</taxon>
        <taxon>Basidiomycota</taxon>
        <taxon>Agaricomycotina</taxon>
        <taxon>Tremellomycetes</taxon>
        <taxon>Trichosporonales</taxon>
        <taxon>Trichosporonaceae</taxon>
        <taxon>Vanrija</taxon>
    </lineage>
</organism>
<keyword evidence="2" id="KW-0812">Transmembrane</keyword>
<evidence type="ECO:0000256" key="1">
    <source>
        <dbReference type="SAM" id="MobiDB-lite"/>
    </source>
</evidence>
<dbReference type="AlphaFoldDB" id="A0AAF1BQQ5"/>
<sequence length="475" mass="49995">MPALLTASQSRWALHAFIAILSVAAIASSAPRTNGVGDMLHGSRGREGTHHSGSGGDEDEEDYSGDVRGVIVLVGLTGLAGVLLLRGVDALVPRPWRYYLDRIEFNFAAMMWILWTSATMAFSAVIVNDGVCASSLSVVRLPACPLLTFDLAVLHLLSVSSLALLLVILSSICKPGYEMSHSLLSESDSESGSPKGGGLVLWDLALAPIPEPAAGPSSALRSTYGTVEAVEAAAAAPDFSPPPAPRDKFAEGRLWSYVPLVVCSLGVVVCAAILAGMAGSSVGGSVFIIVTGVISTIFGITCLAVHFTKPSDPSQLSWNDDESLSFLRTHDRAIEVAFATLLFLLWPLAAVVYTMFPATANRPCVNPEARTGPGDSLDPGSLHGYTGTLCMLSAAAITMAWFASWILFARVLGLMFPMPSVGWQRAAAARRVEEAGEEGRGLLEAAEPAVPAPRPQVKYGRIVAGEAFELGDEED</sequence>
<proteinExistence type="predicted"/>
<feature type="region of interest" description="Disordered" evidence="1">
    <location>
        <begin position="37"/>
        <end position="62"/>
    </location>
</feature>
<feature type="transmembrane region" description="Helical" evidence="2">
    <location>
        <begin position="385"/>
        <end position="408"/>
    </location>
</feature>
<feature type="transmembrane region" description="Helical" evidence="2">
    <location>
        <begin position="147"/>
        <end position="169"/>
    </location>
</feature>
<feature type="transmembrane region" description="Helical" evidence="2">
    <location>
        <begin position="336"/>
        <end position="356"/>
    </location>
</feature>
<name>A0AAF1BQQ5_9TREE</name>
<accession>A0AAF1BQQ5</accession>
<gene>
    <name evidence="3" type="ORF">LOC62_06G008606</name>
</gene>
<dbReference type="RefSeq" id="XP_062631135.1">
    <property type="nucleotide sequence ID" value="XM_062775151.1"/>
</dbReference>
<keyword evidence="4" id="KW-1185">Reference proteome</keyword>